<dbReference type="InParanoid" id="A0A0J6X0T2"/>
<feature type="chain" id="PRO_5011528269" evidence="3">
    <location>
        <begin position="27"/>
        <end position="143"/>
    </location>
</feature>
<dbReference type="EMBL" id="LEKT01000002">
    <property type="protein sequence ID" value="KMO87767.1"/>
    <property type="molecule type" value="Genomic_DNA"/>
</dbReference>
<feature type="signal peptide" evidence="3">
    <location>
        <begin position="1"/>
        <end position="26"/>
    </location>
</feature>
<organism evidence="4 5">
    <name type="scientific">Megasphaera cerevisiae DSM 20462</name>
    <dbReference type="NCBI Taxonomy" id="1122219"/>
    <lineage>
        <taxon>Bacteria</taxon>
        <taxon>Bacillati</taxon>
        <taxon>Bacillota</taxon>
        <taxon>Negativicutes</taxon>
        <taxon>Veillonellales</taxon>
        <taxon>Veillonellaceae</taxon>
        <taxon>Megasphaera</taxon>
    </lineage>
</organism>
<dbReference type="SUPFAM" id="SSF111384">
    <property type="entry name" value="OmpH-like"/>
    <property type="match status" value="1"/>
</dbReference>
<dbReference type="RefSeq" id="WP_048512988.1">
    <property type="nucleotide sequence ID" value="NZ_FUXD01000009.1"/>
</dbReference>
<protein>
    <submittedName>
        <fullName evidence="4">Membrane protein</fullName>
    </submittedName>
</protein>
<evidence type="ECO:0000256" key="1">
    <source>
        <dbReference type="ARBA" id="ARBA00009091"/>
    </source>
</evidence>
<reference evidence="4 5" key="1">
    <citation type="submission" date="2015-06" db="EMBL/GenBank/DDBJ databases">
        <title>Draft genome sequence of beer spoilage bacterium Megasphaera cerevisiae type strain 20462.</title>
        <authorList>
            <person name="Kutumbaka K."/>
            <person name="Pasmowitz J."/>
            <person name="Mategko J."/>
            <person name="Reyes D."/>
            <person name="Friedrich A."/>
            <person name="Han S."/>
            <person name="Martens-Habbena W."/>
            <person name="Neal-McKinney J."/>
            <person name="Janagama H.K."/>
            <person name="Nadala C."/>
            <person name="Samadpour M."/>
        </authorList>
    </citation>
    <scope>NUCLEOTIDE SEQUENCE [LARGE SCALE GENOMIC DNA]</scope>
    <source>
        <strain evidence="4 5">DSM 20462</strain>
    </source>
</reference>
<dbReference type="SMART" id="SM00935">
    <property type="entry name" value="OmpH"/>
    <property type="match status" value="1"/>
</dbReference>
<accession>A0A0J6X0T2</accession>
<dbReference type="Gene3D" id="3.30.910.20">
    <property type="entry name" value="Skp domain"/>
    <property type="match status" value="1"/>
</dbReference>
<gene>
    <name evidence="4" type="ORF">AB840_01185</name>
</gene>
<dbReference type="AlphaFoldDB" id="A0A0J6X0T2"/>
<name>A0A0J6X0T2_9FIRM</name>
<dbReference type="OrthoDB" id="1625268at2"/>
<evidence type="ECO:0000256" key="2">
    <source>
        <dbReference type="ARBA" id="ARBA00022729"/>
    </source>
</evidence>
<dbReference type="PANTHER" id="PTHR35089:SF1">
    <property type="entry name" value="CHAPERONE PROTEIN SKP"/>
    <property type="match status" value="1"/>
</dbReference>
<dbReference type="PATRIC" id="fig|1122219.3.peg.268"/>
<dbReference type="Proteomes" id="UP000036503">
    <property type="component" value="Unassembled WGS sequence"/>
</dbReference>
<dbReference type="InterPro" id="IPR005632">
    <property type="entry name" value="Chaperone_Skp"/>
</dbReference>
<keyword evidence="5" id="KW-1185">Reference proteome</keyword>
<dbReference type="PANTHER" id="PTHR35089">
    <property type="entry name" value="CHAPERONE PROTEIN SKP"/>
    <property type="match status" value="1"/>
</dbReference>
<proteinExistence type="inferred from homology"/>
<dbReference type="GO" id="GO:0005829">
    <property type="term" value="C:cytosol"/>
    <property type="evidence" value="ECO:0007669"/>
    <property type="project" value="TreeGrafter"/>
</dbReference>
<evidence type="ECO:0000313" key="5">
    <source>
        <dbReference type="Proteomes" id="UP000036503"/>
    </source>
</evidence>
<keyword evidence="2 3" id="KW-0732">Signal</keyword>
<comment type="similarity">
    <text evidence="1">Belongs to the Skp family.</text>
</comment>
<dbReference type="InterPro" id="IPR024930">
    <property type="entry name" value="Skp_dom_sf"/>
</dbReference>
<evidence type="ECO:0000313" key="4">
    <source>
        <dbReference type="EMBL" id="KMO87767.1"/>
    </source>
</evidence>
<dbReference type="STRING" id="39029.BSR42_06695"/>
<comment type="caution">
    <text evidence="4">The sequence shown here is derived from an EMBL/GenBank/DDBJ whole genome shotgun (WGS) entry which is preliminary data.</text>
</comment>
<sequence length="143" mass="15511">MKLKKQFASLAVIGMLSIAAATSAFAAGVGYVNFDTLISSHKDYPKVSAQMQAATKKADEEFSKKAPSLKTDQEKRDLAKQLNQQITDLENKLVVPMEKDVVQTVEQVRKDKGLDCIVVQGSIIAGADNAVDETQDVVNALKK</sequence>
<dbReference type="GO" id="GO:0051082">
    <property type="term" value="F:unfolded protein binding"/>
    <property type="evidence" value="ECO:0007669"/>
    <property type="project" value="InterPro"/>
</dbReference>
<evidence type="ECO:0000256" key="3">
    <source>
        <dbReference type="SAM" id="SignalP"/>
    </source>
</evidence>
<dbReference type="GO" id="GO:0050821">
    <property type="term" value="P:protein stabilization"/>
    <property type="evidence" value="ECO:0007669"/>
    <property type="project" value="TreeGrafter"/>
</dbReference>